<feature type="domain" description="Matrin-type" evidence="8">
    <location>
        <begin position="11"/>
        <end position="42"/>
    </location>
</feature>
<dbReference type="Proteomes" id="UP000518752">
    <property type="component" value="Unassembled WGS sequence"/>
</dbReference>
<evidence type="ECO:0000256" key="2">
    <source>
        <dbReference type="ARBA" id="ARBA00022723"/>
    </source>
</evidence>
<feature type="region of interest" description="Disordered" evidence="7">
    <location>
        <begin position="335"/>
        <end position="355"/>
    </location>
</feature>
<comment type="subcellular location">
    <subcellularLocation>
        <location evidence="1">Nucleus</location>
    </subcellularLocation>
</comment>
<dbReference type="InterPro" id="IPR036236">
    <property type="entry name" value="Znf_C2H2_sf"/>
</dbReference>
<dbReference type="SUPFAM" id="SSF57667">
    <property type="entry name" value="beta-beta-alpha zinc fingers"/>
    <property type="match status" value="1"/>
</dbReference>
<protein>
    <recommendedName>
        <fullName evidence="8">Matrin-type domain-containing protein</fullName>
    </recommendedName>
</protein>
<dbReference type="EMBL" id="JAACJN010000022">
    <property type="protein sequence ID" value="KAF5389451.1"/>
    <property type="molecule type" value="Genomic_DNA"/>
</dbReference>
<evidence type="ECO:0000256" key="5">
    <source>
        <dbReference type="ARBA" id="ARBA00023242"/>
    </source>
</evidence>
<evidence type="ECO:0000256" key="6">
    <source>
        <dbReference type="SAM" id="Coils"/>
    </source>
</evidence>
<evidence type="ECO:0000256" key="4">
    <source>
        <dbReference type="ARBA" id="ARBA00022833"/>
    </source>
</evidence>
<feature type="region of interest" description="Disordered" evidence="7">
    <location>
        <begin position="86"/>
        <end position="120"/>
    </location>
</feature>
<gene>
    <name evidence="9" type="ORF">D9757_004272</name>
</gene>
<dbReference type="PANTHER" id="PTHR13173:SF10">
    <property type="entry name" value="WW DOMAIN-BINDING PROTEIN 4"/>
    <property type="match status" value="1"/>
</dbReference>
<evidence type="ECO:0000259" key="8">
    <source>
        <dbReference type="PROSITE" id="PS50171"/>
    </source>
</evidence>
<keyword evidence="10" id="KW-1185">Reference proteome</keyword>
<organism evidence="9 10">
    <name type="scientific">Collybiopsis confluens</name>
    <dbReference type="NCBI Taxonomy" id="2823264"/>
    <lineage>
        <taxon>Eukaryota</taxon>
        <taxon>Fungi</taxon>
        <taxon>Dikarya</taxon>
        <taxon>Basidiomycota</taxon>
        <taxon>Agaricomycotina</taxon>
        <taxon>Agaricomycetes</taxon>
        <taxon>Agaricomycetidae</taxon>
        <taxon>Agaricales</taxon>
        <taxon>Marasmiineae</taxon>
        <taxon>Omphalotaceae</taxon>
        <taxon>Collybiopsis</taxon>
    </lineage>
</organism>
<dbReference type="Pfam" id="PF06220">
    <property type="entry name" value="zf-U1"/>
    <property type="match status" value="1"/>
</dbReference>
<dbReference type="InterPro" id="IPR003604">
    <property type="entry name" value="Matrin/U1-like-C_Znf_C2H2"/>
</dbReference>
<dbReference type="PANTHER" id="PTHR13173">
    <property type="entry name" value="WW DOMAIN BINDING PROTEIN 4"/>
    <property type="match status" value="1"/>
</dbReference>
<proteinExistence type="predicted"/>
<dbReference type="Gene3D" id="3.30.160.60">
    <property type="entry name" value="Classic Zinc Finger"/>
    <property type="match status" value="1"/>
</dbReference>
<feature type="compositionally biased region" description="Polar residues" evidence="7">
    <location>
        <begin position="107"/>
        <end position="119"/>
    </location>
</feature>
<evidence type="ECO:0000256" key="3">
    <source>
        <dbReference type="ARBA" id="ARBA00022771"/>
    </source>
</evidence>
<dbReference type="GO" id="GO:0071011">
    <property type="term" value="C:precatalytic spliceosome"/>
    <property type="evidence" value="ECO:0007669"/>
    <property type="project" value="TreeGrafter"/>
</dbReference>
<dbReference type="GO" id="GO:0000398">
    <property type="term" value="P:mRNA splicing, via spliceosome"/>
    <property type="evidence" value="ECO:0007669"/>
    <property type="project" value="InterPro"/>
</dbReference>
<dbReference type="PROSITE" id="PS50171">
    <property type="entry name" value="ZF_MATRIN"/>
    <property type="match status" value="1"/>
</dbReference>
<dbReference type="SMART" id="SM00451">
    <property type="entry name" value="ZnF_U1"/>
    <property type="match status" value="1"/>
</dbReference>
<dbReference type="AlphaFoldDB" id="A0A8H5MDA3"/>
<dbReference type="InterPro" id="IPR013085">
    <property type="entry name" value="U1-CZ_Znf_C2H2"/>
</dbReference>
<evidence type="ECO:0000313" key="9">
    <source>
        <dbReference type="EMBL" id="KAF5389451.1"/>
    </source>
</evidence>
<accession>A0A8H5MDA3</accession>
<dbReference type="OrthoDB" id="191651at2759"/>
<name>A0A8H5MDA3_9AGAR</name>
<keyword evidence="4" id="KW-0862">Zinc</keyword>
<reference evidence="9 10" key="1">
    <citation type="journal article" date="2020" name="ISME J.">
        <title>Uncovering the hidden diversity of litter-decomposition mechanisms in mushroom-forming fungi.</title>
        <authorList>
            <person name="Floudas D."/>
            <person name="Bentzer J."/>
            <person name="Ahren D."/>
            <person name="Johansson T."/>
            <person name="Persson P."/>
            <person name="Tunlid A."/>
        </authorList>
    </citation>
    <scope>NUCLEOTIDE SEQUENCE [LARGE SCALE GENOMIC DNA]</scope>
    <source>
        <strain evidence="9 10">CBS 406.79</strain>
    </source>
</reference>
<evidence type="ECO:0000256" key="7">
    <source>
        <dbReference type="SAM" id="MobiDB-lite"/>
    </source>
</evidence>
<keyword evidence="5" id="KW-0539">Nucleus</keyword>
<evidence type="ECO:0000256" key="1">
    <source>
        <dbReference type="ARBA" id="ARBA00004123"/>
    </source>
</evidence>
<dbReference type="GO" id="GO:0008270">
    <property type="term" value="F:zinc ion binding"/>
    <property type="evidence" value="ECO:0007669"/>
    <property type="project" value="UniProtKB-KW"/>
</dbReference>
<dbReference type="GO" id="GO:0003723">
    <property type="term" value="F:RNA binding"/>
    <property type="evidence" value="ECO:0007669"/>
    <property type="project" value="TreeGrafter"/>
</dbReference>
<comment type="caution">
    <text evidence="9">The sequence shown here is derived from an EMBL/GenBank/DDBJ whole genome shotgun (WGS) entry which is preliminary data.</text>
</comment>
<dbReference type="InterPro" id="IPR040023">
    <property type="entry name" value="WBP4"/>
</dbReference>
<evidence type="ECO:0000313" key="10">
    <source>
        <dbReference type="Proteomes" id="UP000518752"/>
    </source>
</evidence>
<keyword evidence="3" id="KW-0863">Zinc-finger</keyword>
<dbReference type="InterPro" id="IPR000690">
    <property type="entry name" value="Matrin/U1-C_Znf_C2H2"/>
</dbReference>
<keyword evidence="6" id="KW-0175">Coiled coil</keyword>
<feature type="coiled-coil region" evidence="6">
    <location>
        <begin position="48"/>
        <end position="78"/>
    </location>
</feature>
<keyword evidence="2" id="KW-0479">Metal-binding</keyword>
<sequence>MSEYWVSKKKYFCKYCETYIADDVPSRQHHENGLRHKGNRERFIRGLYKEGEKRKKDLDEERREMARVEMAAQAAYSQDIGAGLAKASSSSDASSSKKELSHKIPTRPSNPFENYSTAASLGYTDPDADLAAAESARRRTEGVAGGWKVVEVAPPSTEEISPEGLREGETLKRPAEEDLDDARTFKIRKKTLRTGLGEIYDPGVIKLKLKKQDVEQEIESEDVDPNAQVLTTGTLSLVGGGERPKWSAVKWKRAGGKSPSIKKEVQTSLVTTADGHVARPGHLNSDSFDVEVSNPNDGAHVISKPPVEHDISVKIEPEETKTSLLPSTVAEPAPSMFRRRKVATGSGSRVKREVL</sequence>